<dbReference type="Gramene" id="TuG1812G0400003318.01.T01">
    <property type="protein sequence ID" value="TuG1812G0400003318.01.T01"/>
    <property type="gene ID" value="TuG1812G0400003318.01"/>
</dbReference>
<name>A0A8R7U998_TRIUA</name>
<dbReference type="PROSITE" id="PS50966">
    <property type="entry name" value="ZF_SWIM"/>
    <property type="match status" value="1"/>
</dbReference>
<dbReference type="InterPro" id="IPR018289">
    <property type="entry name" value="MULE_transposase_dom"/>
</dbReference>
<evidence type="ECO:0000313" key="5">
    <source>
        <dbReference type="Proteomes" id="UP000015106"/>
    </source>
</evidence>
<evidence type="ECO:0000313" key="4">
    <source>
        <dbReference type="EnsemblPlants" id="TuG1812G0400003318.01.T01"/>
    </source>
</evidence>
<keyword evidence="5" id="KW-1185">Reference proteome</keyword>
<dbReference type="AlphaFoldDB" id="A0A8R7U998"/>
<evidence type="ECO:0000256" key="2">
    <source>
        <dbReference type="SAM" id="MobiDB-lite"/>
    </source>
</evidence>
<protein>
    <recommendedName>
        <fullName evidence="3">SWIM-type domain-containing protein</fullName>
    </recommendedName>
</protein>
<evidence type="ECO:0000256" key="1">
    <source>
        <dbReference type="PROSITE-ProRule" id="PRU00325"/>
    </source>
</evidence>
<accession>A0A8R7U998</accession>
<keyword evidence="1" id="KW-0862">Zinc</keyword>
<reference evidence="4" key="2">
    <citation type="submission" date="2018-03" db="EMBL/GenBank/DDBJ databases">
        <title>The Triticum urartu genome reveals the dynamic nature of wheat genome evolution.</title>
        <authorList>
            <person name="Ling H."/>
            <person name="Ma B."/>
            <person name="Shi X."/>
            <person name="Liu H."/>
            <person name="Dong L."/>
            <person name="Sun H."/>
            <person name="Cao Y."/>
            <person name="Gao Q."/>
            <person name="Zheng S."/>
            <person name="Li Y."/>
            <person name="Yu Y."/>
            <person name="Du H."/>
            <person name="Qi M."/>
            <person name="Li Y."/>
            <person name="Yu H."/>
            <person name="Cui Y."/>
            <person name="Wang N."/>
            <person name="Chen C."/>
            <person name="Wu H."/>
            <person name="Zhao Y."/>
            <person name="Zhang J."/>
            <person name="Li Y."/>
            <person name="Zhou W."/>
            <person name="Zhang B."/>
            <person name="Hu W."/>
            <person name="Eijk M."/>
            <person name="Tang J."/>
            <person name="Witsenboer H."/>
            <person name="Zhao S."/>
            <person name="Li Z."/>
            <person name="Zhang A."/>
            <person name="Wang D."/>
            <person name="Liang C."/>
        </authorList>
    </citation>
    <scope>NUCLEOTIDE SEQUENCE [LARGE SCALE GENOMIC DNA]</scope>
    <source>
        <strain evidence="4">cv. G1812</strain>
    </source>
</reference>
<organism evidence="4 5">
    <name type="scientific">Triticum urartu</name>
    <name type="common">Red wild einkorn</name>
    <name type="synonym">Crithodium urartu</name>
    <dbReference type="NCBI Taxonomy" id="4572"/>
    <lineage>
        <taxon>Eukaryota</taxon>
        <taxon>Viridiplantae</taxon>
        <taxon>Streptophyta</taxon>
        <taxon>Embryophyta</taxon>
        <taxon>Tracheophyta</taxon>
        <taxon>Spermatophyta</taxon>
        <taxon>Magnoliopsida</taxon>
        <taxon>Liliopsida</taxon>
        <taxon>Poales</taxon>
        <taxon>Poaceae</taxon>
        <taxon>BOP clade</taxon>
        <taxon>Pooideae</taxon>
        <taxon>Triticodae</taxon>
        <taxon>Triticeae</taxon>
        <taxon>Triticinae</taxon>
        <taxon>Triticum</taxon>
    </lineage>
</organism>
<evidence type="ECO:0000259" key="3">
    <source>
        <dbReference type="PROSITE" id="PS50966"/>
    </source>
</evidence>
<dbReference type="PANTHER" id="PTHR47482:SF5">
    <property type="entry name" value="FAR1 DOMAIN-CONTAINING PROTEIN"/>
    <property type="match status" value="1"/>
</dbReference>
<keyword evidence="1" id="KW-0863">Zinc-finger</keyword>
<dbReference type="EnsemblPlants" id="TuG1812G0400003318.01.T01">
    <property type="protein sequence ID" value="TuG1812G0400003318.01.T01"/>
    <property type="gene ID" value="TuG1812G0400003318.01"/>
</dbReference>
<dbReference type="GO" id="GO:0008270">
    <property type="term" value="F:zinc ion binding"/>
    <property type="evidence" value="ECO:0007669"/>
    <property type="project" value="UniProtKB-KW"/>
</dbReference>
<dbReference type="Pfam" id="PF03101">
    <property type="entry name" value="FAR1"/>
    <property type="match status" value="1"/>
</dbReference>
<feature type="compositionally biased region" description="Acidic residues" evidence="2">
    <location>
        <begin position="1"/>
        <end position="10"/>
    </location>
</feature>
<dbReference type="PANTHER" id="PTHR47482">
    <property type="entry name" value="OS11G0632001 PROTEIN"/>
    <property type="match status" value="1"/>
</dbReference>
<reference evidence="4" key="3">
    <citation type="submission" date="2022-06" db="UniProtKB">
        <authorList>
            <consortium name="EnsemblPlants"/>
        </authorList>
    </citation>
    <scope>IDENTIFICATION</scope>
</reference>
<dbReference type="Proteomes" id="UP000015106">
    <property type="component" value="Chromosome 4"/>
</dbReference>
<dbReference type="Pfam" id="PF10551">
    <property type="entry name" value="MULE"/>
    <property type="match status" value="1"/>
</dbReference>
<feature type="region of interest" description="Disordered" evidence="2">
    <location>
        <begin position="1"/>
        <end position="32"/>
    </location>
</feature>
<sequence>MDLSMEMEGDSEQRISRGHAGNTGAARPIESQASISVAEADIRRAGDLGSGGGDAGFLGEDPLLQVCSEATSGWTRRVRIRKAPAERELNPNRKSALELSMRAFILKRDGNVVNPAVGTSFDSLDEAYQFYNLYSWELGFGIRYSKSRLNVERVKCMQEIVCGCAGKPERENTRSTRCGCAARIRLLRSDDNGWYISEHRAAHNHSLSSTCGEKMHWPSHRLIDRYTKDLVRQIRENNVGLGKVFSIVGSFFGTVDNVPFTKRSLKTLCCKLNKEQSDSDARKTMDILAEMKANDPEFNYTVQVDDESRIKTLMWVNGRSVDQYRCFRDVVTFDTTYRTNLYDMPFGLFVGVNNHFQSIIFGGVMLRDEKEDTFKWVFREFIRMVGGKHPQTILTDQARSMELAIETEMPNTTHRWCKWHVLKKAKESMGVLWSKKTDFKCEFHKLVHHMVTEQEFEDGWSAMLDKYSLRKHPYLTQIYEVRHKWAKPYFRGVFCAKMTSTQRSESANHMLKSYVPPGCPMHLFLKQYEKLQFDTESEESFQEKRTALSGVLLRVNPPIERHASKIYTRAMFEQFGDALYKAGAYELDVVVPKKIYILTHVDALAREKWSKVQFKVEVDDDQSFFNCECGIFEHSGMVCCHSLKVMIELKLSKIPNKHILKRWTRDARDILPEHLVRYQKDRGPHGFDTYRHNTMYMKALECVRLGDSNVKCYDVFMAMMKEVYTTLLPLSHDKDGMGLEEREALEQRAKDGTHGDKNVDACINIVDGDALSNCSWIAPAKEMGQPGRPTTSRDKAPYEDKMKRSRFCAICRVKGHKSTTCPERGDIPKAPRKMPKCGKCGVLGYRRNSCGKRAEPFVPNFL</sequence>
<feature type="domain" description="SWIM-type" evidence="3">
    <location>
        <begin position="614"/>
        <end position="650"/>
    </location>
</feature>
<dbReference type="InterPro" id="IPR007527">
    <property type="entry name" value="Znf_SWIM"/>
</dbReference>
<dbReference type="InterPro" id="IPR004330">
    <property type="entry name" value="FAR1_DNA_bnd_dom"/>
</dbReference>
<proteinExistence type="predicted"/>
<reference evidence="5" key="1">
    <citation type="journal article" date="2013" name="Nature">
        <title>Draft genome of the wheat A-genome progenitor Triticum urartu.</title>
        <authorList>
            <person name="Ling H.Q."/>
            <person name="Zhao S."/>
            <person name="Liu D."/>
            <person name="Wang J."/>
            <person name="Sun H."/>
            <person name="Zhang C."/>
            <person name="Fan H."/>
            <person name="Li D."/>
            <person name="Dong L."/>
            <person name="Tao Y."/>
            <person name="Gao C."/>
            <person name="Wu H."/>
            <person name="Li Y."/>
            <person name="Cui Y."/>
            <person name="Guo X."/>
            <person name="Zheng S."/>
            <person name="Wang B."/>
            <person name="Yu K."/>
            <person name="Liang Q."/>
            <person name="Yang W."/>
            <person name="Lou X."/>
            <person name="Chen J."/>
            <person name="Feng M."/>
            <person name="Jian J."/>
            <person name="Zhang X."/>
            <person name="Luo G."/>
            <person name="Jiang Y."/>
            <person name="Liu J."/>
            <person name="Wang Z."/>
            <person name="Sha Y."/>
            <person name="Zhang B."/>
            <person name="Wu H."/>
            <person name="Tang D."/>
            <person name="Shen Q."/>
            <person name="Xue P."/>
            <person name="Zou S."/>
            <person name="Wang X."/>
            <person name="Liu X."/>
            <person name="Wang F."/>
            <person name="Yang Y."/>
            <person name="An X."/>
            <person name="Dong Z."/>
            <person name="Zhang K."/>
            <person name="Zhang X."/>
            <person name="Luo M.C."/>
            <person name="Dvorak J."/>
            <person name="Tong Y."/>
            <person name="Wang J."/>
            <person name="Yang H."/>
            <person name="Li Z."/>
            <person name="Wang D."/>
            <person name="Zhang A."/>
            <person name="Wang J."/>
        </authorList>
    </citation>
    <scope>NUCLEOTIDE SEQUENCE</scope>
    <source>
        <strain evidence="5">cv. G1812</strain>
    </source>
</reference>
<keyword evidence="1" id="KW-0479">Metal-binding</keyword>